<dbReference type="AlphaFoldDB" id="A0A518H455"/>
<dbReference type="KEGG" id="tpla:ElP_34920"/>
<dbReference type="OrthoDB" id="9814707at2"/>
<accession>A0A518H455</accession>
<dbReference type="RefSeq" id="WP_145271281.1">
    <property type="nucleotide sequence ID" value="NZ_CP036426.1"/>
</dbReference>
<evidence type="ECO:0000313" key="1">
    <source>
        <dbReference type="EMBL" id="QDV35588.1"/>
    </source>
</evidence>
<name>A0A518H455_9BACT</name>
<reference evidence="1 2" key="1">
    <citation type="submission" date="2019-02" db="EMBL/GenBank/DDBJ databases">
        <title>Deep-cultivation of Planctomycetes and their phenomic and genomic characterization uncovers novel biology.</title>
        <authorList>
            <person name="Wiegand S."/>
            <person name="Jogler M."/>
            <person name="Boedeker C."/>
            <person name="Pinto D."/>
            <person name="Vollmers J."/>
            <person name="Rivas-Marin E."/>
            <person name="Kohn T."/>
            <person name="Peeters S.H."/>
            <person name="Heuer A."/>
            <person name="Rast P."/>
            <person name="Oberbeckmann S."/>
            <person name="Bunk B."/>
            <person name="Jeske O."/>
            <person name="Meyerdierks A."/>
            <person name="Storesund J.E."/>
            <person name="Kallscheuer N."/>
            <person name="Luecker S."/>
            <person name="Lage O.M."/>
            <person name="Pohl T."/>
            <person name="Merkel B.J."/>
            <person name="Hornburger P."/>
            <person name="Mueller R.-W."/>
            <person name="Bruemmer F."/>
            <person name="Labrenz M."/>
            <person name="Spormann A.M."/>
            <person name="Op den Camp H."/>
            <person name="Overmann J."/>
            <person name="Amann R."/>
            <person name="Jetten M.S.M."/>
            <person name="Mascher T."/>
            <person name="Medema M.H."/>
            <person name="Devos D.P."/>
            <person name="Kaster A.-K."/>
            <person name="Ovreas L."/>
            <person name="Rohde M."/>
            <person name="Galperin M.Y."/>
            <person name="Jogler C."/>
        </authorList>
    </citation>
    <scope>NUCLEOTIDE SEQUENCE [LARGE SCALE GENOMIC DNA]</scope>
    <source>
        <strain evidence="1 2">ElP</strain>
    </source>
</reference>
<dbReference type="Proteomes" id="UP000317835">
    <property type="component" value="Chromosome"/>
</dbReference>
<organism evidence="1 2">
    <name type="scientific">Tautonia plasticadhaerens</name>
    <dbReference type="NCBI Taxonomy" id="2527974"/>
    <lineage>
        <taxon>Bacteria</taxon>
        <taxon>Pseudomonadati</taxon>
        <taxon>Planctomycetota</taxon>
        <taxon>Planctomycetia</taxon>
        <taxon>Isosphaerales</taxon>
        <taxon>Isosphaeraceae</taxon>
        <taxon>Tautonia</taxon>
    </lineage>
</organism>
<gene>
    <name evidence="1" type="ORF">ElP_34920</name>
</gene>
<evidence type="ECO:0000313" key="2">
    <source>
        <dbReference type="Proteomes" id="UP000317835"/>
    </source>
</evidence>
<keyword evidence="2" id="KW-1185">Reference proteome</keyword>
<protein>
    <submittedName>
        <fullName evidence="1">Uncharacterized protein</fullName>
    </submittedName>
</protein>
<sequence>MAGNERIDLEAEVERVRGELLLFRDSILPVFYRPGGINPERADADADASRNPLARMIHRQRDWQRAATRLIEALPDSAGRGIAPGLDLATFEPFMYQPAKASFSVRGGRIVWRVMLFLDWDMAAGDTLYRMGVEDDGEAVEVLLSDLPRLRRWLLGLPVDDALLWNALCLVAPIVADADPGLAMYLLDPETYRRRVLSDRRITAEERTGRLEEIDGHFLRILNNALLHALGGLANNHFDEMPGLLGHPALLMSGYTELMPHYLFAVLFEKVSILLGLVRESTVPELP</sequence>
<dbReference type="EMBL" id="CP036426">
    <property type="protein sequence ID" value="QDV35588.1"/>
    <property type="molecule type" value="Genomic_DNA"/>
</dbReference>
<proteinExistence type="predicted"/>